<dbReference type="Gene3D" id="1.10.60.10">
    <property type="entry name" value="Iron dependent repressor, metal binding and dimerisation domain"/>
    <property type="match status" value="1"/>
</dbReference>
<dbReference type="Pfam" id="PF02742">
    <property type="entry name" value="Fe_dep_repr_C"/>
    <property type="match status" value="1"/>
</dbReference>
<dbReference type="SMART" id="SM00529">
    <property type="entry name" value="HTH_DTXR"/>
    <property type="match status" value="1"/>
</dbReference>
<dbReference type="PROSITE" id="PS50944">
    <property type="entry name" value="HTH_DTXR"/>
    <property type="match status" value="1"/>
</dbReference>
<keyword evidence="7" id="KW-0805">Transcription regulation</keyword>
<name>A0ABQ2DIX3_9DEIO</name>
<dbReference type="InterPro" id="IPR036388">
    <property type="entry name" value="WH-like_DNA-bd_sf"/>
</dbReference>
<dbReference type="Gene3D" id="1.10.10.10">
    <property type="entry name" value="Winged helix-like DNA-binding domain superfamily/Winged helix DNA-binding domain"/>
    <property type="match status" value="1"/>
</dbReference>
<evidence type="ECO:0000256" key="6">
    <source>
        <dbReference type="ARBA" id="ARBA00023004"/>
    </source>
</evidence>
<keyword evidence="10" id="KW-0804">Transcription</keyword>
<dbReference type="InterPro" id="IPR007167">
    <property type="entry name" value="Fe-transptr_FeoA-like"/>
</dbReference>
<evidence type="ECO:0000313" key="15">
    <source>
        <dbReference type="Proteomes" id="UP000632222"/>
    </source>
</evidence>
<reference evidence="15" key="1">
    <citation type="journal article" date="2019" name="Int. J. Syst. Evol. Microbiol.">
        <title>The Global Catalogue of Microorganisms (GCM) 10K type strain sequencing project: providing services to taxonomists for standard genome sequencing and annotation.</title>
        <authorList>
            <consortium name="The Broad Institute Genomics Platform"/>
            <consortium name="The Broad Institute Genome Sequencing Center for Infectious Disease"/>
            <person name="Wu L."/>
            <person name="Ma J."/>
        </authorList>
    </citation>
    <scope>NUCLEOTIDE SEQUENCE [LARGE SCALE GENOMIC DNA]</scope>
    <source>
        <strain evidence="15">JCM 14370</strain>
    </source>
</reference>
<evidence type="ECO:0000259" key="13">
    <source>
        <dbReference type="PROSITE" id="PS50944"/>
    </source>
</evidence>
<keyword evidence="9" id="KW-0010">Activator</keyword>
<proteinExistence type="inferred from homology"/>
<feature type="domain" description="HTH dtxR-type" evidence="13">
    <location>
        <begin position="10"/>
        <end position="70"/>
    </location>
</feature>
<dbReference type="InterPro" id="IPR008988">
    <property type="entry name" value="Transcriptional_repressor_C"/>
</dbReference>
<comment type="subunit">
    <text evidence="3">Homodimer.</text>
</comment>
<dbReference type="SMART" id="SM00899">
    <property type="entry name" value="FeoA"/>
    <property type="match status" value="1"/>
</dbReference>
<dbReference type="RefSeq" id="WP_189009163.1">
    <property type="nucleotide sequence ID" value="NZ_BMOD01000046.1"/>
</dbReference>
<dbReference type="InterPro" id="IPR050536">
    <property type="entry name" value="DtxR_MntR_Metal-Reg"/>
</dbReference>
<keyword evidence="8 14" id="KW-0238">DNA-binding</keyword>
<keyword evidence="4" id="KW-0963">Cytoplasm</keyword>
<accession>A0ABQ2DIX3</accession>
<sequence length="229" mass="25335">MSRQAIRDLLTSQAEDYLKTIYQLARGGKVTTQSLADALGVTPASVSGMLRKLADLSLVEHTPYYGALLTENGQKVALEILRHHRLLELYLTQALGFSWDEVHEEADRLEHVISEAFEARISALLGDPHFDPHGHPIPRLDGSMPEHAADVLTEALVEEQVTISRVHDGDPEFLRYLSELGLIPGVVLKVLKKDPHGGTLSIQVEEQAHVLSLTAAQKIWVLPRHANKS</sequence>
<dbReference type="InterPro" id="IPR022687">
    <property type="entry name" value="HTH_DTXR"/>
</dbReference>
<evidence type="ECO:0000256" key="4">
    <source>
        <dbReference type="ARBA" id="ARBA00022490"/>
    </source>
</evidence>
<comment type="caution">
    <text evidence="14">The sequence shown here is derived from an EMBL/GenBank/DDBJ whole genome shotgun (WGS) entry which is preliminary data.</text>
</comment>
<evidence type="ECO:0000256" key="8">
    <source>
        <dbReference type="ARBA" id="ARBA00023125"/>
    </source>
</evidence>
<keyword evidence="6" id="KW-0408">Iron</keyword>
<dbReference type="Pfam" id="PF01325">
    <property type="entry name" value="Fe_dep_repress"/>
    <property type="match status" value="1"/>
</dbReference>
<evidence type="ECO:0000256" key="1">
    <source>
        <dbReference type="ARBA" id="ARBA00004496"/>
    </source>
</evidence>
<keyword evidence="11" id="KW-0464">Manganese</keyword>
<dbReference type="InterPro" id="IPR036390">
    <property type="entry name" value="WH_DNA-bd_sf"/>
</dbReference>
<evidence type="ECO:0000256" key="11">
    <source>
        <dbReference type="ARBA" id="ARBA00023211"/>
    </source>
</evidence>
<dbReference type="Proteomes" id="UP000632222">
    <property type="component" value="Unassembled WGS sequence"/>
</dbReference>
<evidence type="ECO:0000256" key="3">
    <source>
        <dbReference type="ARBA" id="ARBA00011738"/>
    </source>
</evidence>
<comment type="similarity">
    <text evidence="2">Belongs to the DtxR/MntR family.</text>
</comment>
<evidence type="ECO:0000256" key="10">
    <source>
        <dbReference type="ARBA" id="ARBA00023163"/>
    </source>
</evidence>
<dbReference type="PANTHER" id="PTHR33238">
    <property type="entry name" value="IRON (METAL) DEPENDENT REPRESSOR, DTXR FAMILY"/>
    <property type="match status" value="1"/>
</dbReference>
<dbReference type="PANTHER" id="PTHR33238:SF11">
    <property type="entry name" value="TRANSCRIPTIONAL REGULATOR MNTR"/>
    <property type="match status" value="1"/>
</dbReference>
<evidence type="ECO:0000256" key="7">
    <source>
        <dbReference type="ARBA" id="ARBA00023015"/>
    </source>
</evidence>
<dbReference type="Gene3D" id="2.30.30.90">
    <property type="match status" value="1"/>
</dbReference>
<dbReference type="SUPFAM" id="SSF47979">
    <property type="entry name" value="Iron-dependent repressor protein, dimerization domain"/>
    <property type="match status" value="1"/>
</dbReference>
<comment type="subcellular location">
    <subcellularLocation>
        <location evidence="1">Cytoplasm</location>
    </subcellularLocation>
</comment>
<dbReference type="EMBL" id="BMOD01000046">
    <property type="protein sequence ID" value="GGJ58814.1"/>
    <property type="molecule type" value="Genomic_DNA"/>
</dbReference>
<dbReference type="InterPro" id="IPR036421">
    <property type="entry name" value="Fe_dep_repressor_sf"/>
</dbReference>
<dbReference type="InterPro" id="IPR022689">
    <property type="entry name" value="Iron_dep_repressor"/>
</dbReference>
<keyword evidence="15" id="KW-1185">Reference proteome</keyword>
<evidence type="ECO:0000256" key="5">
    <source>
        <dbReference type="ARBA" id="ARBA00022491"/>
    </source>
</evidence>
<organism evidence="14 15">
    <name type="scientific">Deinococcus roseus</name>
    <dbReference type="NCBI Taxonomy" id="392414"/>
    <lineage>
        <taxon>Bacteria</taxon>
        <taxon>Thermotogati</taxon>
        <taxon>Deinococcota</taxon>
        <taxon>Deinococci</taxon>
        <taxon>Deinococcales</taxon>
        <taxon>Deinococcaceae</taxon>
        <taxon>Deinococcus</taxon>
    </lineage>
</organism>
<evidence type="ECO:0000313" key="14">
    <source>
        <dbReference type="EMBL" id="GGJ58814.1"/>
    </source>
</evidence>
<dbReference type="InterPro" id="IPR038157">
    <property type="entry name" value="FeoA_core_dom"/>
</dbReference>
<evidence type="ECO:0000256" key="12">
    <source>
        <dbReference type="ARBA" id="ARBA00032593"/>
    </source>
</evidence>
<protein>
    <recommendedName>
        <fullName evidence="12">Manganese transport regulator</fullName>
    </recommendedName>
</protein>
<keyword evidence="5" id="KW-0678">Repressor</keyword>
<dbReference type="SUPFAM" id="SSF46785">
    <property type="entry name" value="Winged helix' DNA-binding domain"/>
    <property type="match status" value="1"/>
</dbReference>
<dbReference type="Pfam" id="PF04023">
    <property type="entry name" value="FeoA"/>
    <property type="match status" value="1"/>
</dbReference>
<dbReference type="SUPFAM" id="SSF50037">
    <property type="entry name" value="C-terminal domain of transcriptional repressors"/>
    <property type="match status" value="1"/>
</dbReference>
<dbReference type="GO" id="GO:0003677">
    <property type="term" value="F:DNA binding"/>
    <property type="evidence" value="ECO:0007669"/>
    <property type="project" value="UniProtKB-KW"/>
</dbReference>
<evidence type="ECO:0000256" key="2">
    <source>
        <dbReference type="ARBA" id="ARBA00007871"/>
    </source>
</evidence>
<dbReference type="InterPro" id="IPR001367">
    <property type="entry name" value="Fe_dep_repressor"/>
</dbReference>
<gene>
    <name evidence="14" type="ORF">GCM10008938_51110</name>
</gene>
<evidence type="ECO:0000256" key="9">
    <source>
        <dbReference type="ARBA" id="ARBA00023159"/>
    </source>
</evidence>